<reference evidence="1" key="1">
    <citation type="journal article" date="2014" name="Front. Microbiol.">
        <title>High frequency of phylogenetically diverse reductive dehalogenase-homologous genes in deep subseafloor sedimentary metagenomes.</title>
        <authorList>
            <person name="Kawai M."/>
            <person name="Futagami T."/>
            <person name="Toyoda A."/>
            <person name="Takaki Y."/>
            <person name="Nishi S."/>
            <person name="Hori S."/>
            <person name="Arai W."/>
            <person name="Tsubouchi T."/>
            <person name="Morono Y."/>
            <person name="Uchiyama I."/>
            <person name="Ito T."/>
            <person name="Fujiyama A."/>
            <person name="Inagaki F."/>
            <person name="Takami H."/>
        </authorList>
    </citation>
    <scope>NUCLEOTIDE SEQUENCE</scope>
    <source>
        <strain evidence="1">Expedition CK06-06</strain>
    </source>
</reference>
<evidence type="ECO:0000313" key="1">
    <source>
        <dbReference type="EMBL" id="GAI60346.1"/>
    </source>
</evidence>
<protein>
    <submittedName>
        <fullName evidence="1">Uncharacterized protein</fullName>
    </submittedName>
</protein>
<accession>X1QZS5</accession>
<sequence>MDIAYDAVGVNIIPIHVCPTPSAFKQAEFDGKIEEIKEALNG</sequence>
<gene>
    <name evidence="1" type="ORF">S12H4_00941</name>
</gene>
<name>X1QZS5_9ZZZZ</name>
<dbReference type="EMBL" id="BARW01000157">
    <property type="protein sequence ID" value="GAI60346.1"/>
    <property type="molecule type" value="Genomic_DNA"/>
</dbReference>
<comment type="caution">
    <text evidence="1">The sequence shown here is derived from an EMBL/GenBank/DDBJ whole genome shotgun (WGS) entry which is preliminary data.</text>
</comment>
<dbReference type="AlphaFoldDB" id="X1QZS5"/>
<organism evidence="1">
    <name type="scientific">marine sediment metagenome</name>
    <dbReference type="NCBI Taxonomy" id="412755"/>
    <lineage>
        <taxon>unclassified sequences</taxon>
        <taxon>metagenomes</taxon>
        <taxon>ecological metagenomes</taxon>
    </lineage>
</organism>
<proteinExistence type="predicted"/>